<keyword evidence="1" id="KW-0614">Plasmid</keyword>
<dbReference type="RefSeq" id="WP_013388720.1">
    <property type="nucleotide sequence ID" value="NC_014633.1"/>
</dbReference>
<proteinExistence type="predicted"/>
<keyword evidence="2" id="KW-1185">Reference proteome</keyword>
<dbReference type="KEGG" id="ipo:Ilyop_2300"/>
<organism evidence="1 2">
    <name type="scientific">Ilyobacter polytropus (strain ATCC 51220 / DSM 2926 / LMG 16218 / CuHBu1)</name>
    <dbReference type="NCBI Taxonomy" id="572544"/>
    <lineage>
        <taxon>Bacteria</taxon>
        <taxon>Fusobacteriati</taxon>
        <taxon>Fusobacteriota</taxon>
        <taxon>Fusobacteriia</taxon>
        <taxon>Fusobacteriales</taxon>
        <taxon>Fusobacteriaceae</taxon>
        <taxon>Ilyobacter</taxon>
    </lineage>
</organism>
<accession>E3HD05</accession>
<gene>
    <name evidence="1" type="ordered locus">Ilyop_2300</name>
</gene>
<sequence length="59" mass="7038">MKIDYNEYKKDVELALNYAIRAVKKELEICMETSDSTQSEVLKNRLSKFEFLLKKFSEE</sequence>
<dbReference type="EMBL" id="CP002282">
    <property type="protein sequence ID" value="ADO84061.1"/>
    <property type="molecule type" value="Genomic_DNA"/>
</dbReference>
<name>E3HD05_ILYPC</name>
<evidence type="ECO:0000313" key="1">
    <source>
        <dbReference type="EMBL" id="ADO84061.1"/>
    </source>
</evidence>
<evidence type="ECO:0000313" key="2">
    <source>
        <dbReference type="Proteomes" id="UP000006875"/>
    </source>
</evidence>
<dbReference type="Proteomes" id="UP000006875">
    <property type="component" value="Plasmid pILYOP01"/>
</dbReference>
<dbReference type="AlphaFoldDB" id="E3HD05"/>
<protein>
    <submittedName>
        <fullName evidence="1">Uncharacterized protein</fullName>
    </submittedName>
</protein>
<geneLocation type="plasmid" evidence="1 2">
    <name>pILYOP01</name>
</geneLocation>
<reference evidence="1 2" key="1">
    <citation type="journal article" date="2010" name="Stand. Genomic Sci.">
        <title>Complete genome sequence of Ilyobacter polytropus type strain (CuHbu1).</title>
        <authorList>
            <person name="Sikorski J."/>
            <person name="Chertkov O."/>
            <person name="Lapidus A."/>
            <person name="Nolan M."/>
            <person name="Lucas S."/>
            <person name="Del Rio T.G."/>
            <person name="Tice H."/>
            <person name="Cheng J.F."/>
            <person name="Tapia R."/>
            <person name="Han C."/>
            <person name="Goodwin L."/>
            <person name="Pitluck S."/>
            <person name="Liolios K."/>
            <person name="Ivanova N."/>
            <person name="Mavromatis K."/>
            <person name="Mikhailova N."/>
            <person name="Pati A."/>
            <person name="Chen A."/>
            <person name="Palaniappan K."/>
            <person name="Land M."/>
            <person name="Hauser L."/>
            <person name="Chang Y.J."/>
            <person name="Jeffries C.D."/>
            <person name="Brambilla E."/>
            <person name="Yasawong M."/>
            <person name="Rohde M."/>
            <person name="Pukall R."/>
            <person name="Spring S."/>
            <person name="Goker M."/>
            <person name="Woyke T."/>
            <person name="Bristow J."/>
            <person name="Eisen J.A."/>
            <person name="Markowitz V."/>
            <person name="Hugenholtz P."/>
            <person name="Kyrpides N.C."/>
            <person name="Klenk H.P."/>
        </authorList>
    </citation>
    <scope>NUCLEOTIDE SEQUENCE [LARGE SCALE GENOMIC DNA]</scope>
    <source>
        <strain evidence="2">ATCC 51220 / DSM 2926 / LMG 16218 / CuHBu1</strain>
        <plasmid evidence="2">pILYOP01</plasmid>
    </source>
</reference>
<dbReference type="HOGENOM" id="CLU_2954324_0_0_0"/>